<dbReference type="SUPFAM" id="SSF56235">
    <property type="entry name" value="N-terminal nucleophile aminohydrolases (Ntn hydrolases)"/>
    <property type="match status" value="1"/>
</dbReference>
<reference evidence="5 6" key="1">
    <citation type="submission" date="2015-07" db="EMBL/GenBank/DDBJ databases">
        <title>The genome of Pseudoloma neurophilia, a relevant intracellular parasite of the zebrafish.</title>
        <authorList>
            <person name="Ndikumana S."/>
            <person name="Pelin A."/>
            <person name="Sanders J."/>
            <person name="Corradi N."/>
        </authorList>
    </citation>
    <scope>NUCLEOTIDE SEQUENCE [LARGE SCALE GENOMIC DNA]</scope>
    <source>
        <strain evidence="5 6">MK1</strain>
    </source>
</reference>
<dbReference type="PROSITE" id="PS00854">
    <property type="entry name" value="PROTEASOME_BETA_1"/>
    <property type="match status" value="1"/>
</dbReference>
<dbReference type="GO" id="GO:0019774">
    <property type="term" value="C:proteasome core complex, beta-subunit complex"/>
    <property type="evidence" value="ECO:0007669"/>
    <property type="project" value="UniProtKB-ARBA"/>
</dbReference>
<accession>A0A0R0M0A0</accession>
<evidence type="ECO:0000256" key="1">
    <source>
        <dbReference type="ARBA" id="ARBA00022490"/>
    </source>
</evidence>
<dbReference type="GO" id="GO:0051603">
    <property type="term" value="P:proteolysis involved in protein catabolic process"/>
    <property type="evidence" value="ECO:0007669"/>
    <property type="project" value="InterPro"/>
</dbReference>
<dbReference type="Gene3D" id="3.60.20.10">
    <property type="entry name" value="Glutamine Phosphoribosylpyrophosphate, subunit 1, domain 1"/>
    <property type="match status" value="1"/>
</dbReference>
<dbReference type="Pfam" id="PF00227">
    <property type="entry name" value="Proteasome"/>
    <property type="match status" value="2"/>
</dbReference>
<dbReference type="InterPro" id="IPR016050">
    <property type="entry name" value="Proteasome_bsu_CS"/>
</dbReference>
<dbReference type="OrthoDB" id="10248542at2759"/>
<keyword evidence="6" id="KW-1185">Reference proteome</keyword>
<dbReference type="VEuPathDB" id="MicrosporidiaDB:M153_12030000858"/>
<comment type="function">
    <text evidence="4">Component of the proteasome, a multicatalytic proteinase complex which is characterized by its ability to cleave peptides with Arg, Phe, Tyr, Leu, and Glu adjacent to the leaving group at neutral or slightly basic pH. The proteasome has an ATP-dependent proteolytic activity.</text>
</comment>
<evidence type="ECO:0000313" key="5">
    <source>
        <dbReference type="EMBL" id="KRH92096.1"/>
    </source>
</evidence>
<dbReference type="PANTHER" id="PTHR32194">
    <property type="entry name" value="METALLOPROTEASE TLDD"/>
    <property type="match status" value="1"/>
</dbReference>
<gene>
    <name evidence="5" type="ORF">M153_12030000858</name>
</gene>
<comment type="similarity">
    <text evidence="4">Belongs to the peptidase T1B family.</text>
</comment>
<dbReference type="Proteomes" id="UP000051530">
    <property type="component" value="Unassembled WGS sequence"/>
</dbReference>
<proteinExistence type="inferred from homology"/>
<dbReference type="GO" id="GO:0005737">
    <property type="term" value="C:cytoplasm"/>
    <property type="evidence" value="ECO:0007669"/>
    <property type="project" value="UniProtKB-SubCell"/>
</dbReference>
<name>A0A0R0M0A0_9MICR</name>
<dbReference type="InterPro" id="IPR001353">
    <property type="entry name" value="Proteasome_sua/b"/>
</dbReference>
<keyword evidence="2 4" id="KW-0647">Proteasome</keyword>
<dbReference type="EMBL" id="LGUB01001213">
    <property type="protein sequence ID" value="KRH92096.1"/>
    <property type="molecule type" value="Genomic_DNA"/>
</dbReference>
<evidence type="ECO:0000256" key="3">
    <source>
        <dbReference type="ARBA" id="ARBA00023242"/>
    </source>
</evidence>
<keyword evidence="1 4" id="KW-0963">Cytoplasm</keyword>
<evidence type="ECO:0000313" key="6">
    <source>
        <dbReference type="Proteomes" id="UP000051530"/>
    </source>
</evidence>
<feature type="non-terminal residue" evidence="5">
    <location>
        <position position="1"/>
    </location>
</feature>
<dbReference type="InterPro" id="IPR029055">
    <property type="entry name" value="Ntn_hydrolases_N"/>
</dbReference>
<protein>
    <recommendedName>
        <fullName evidence="4">Proteasome subunit beta</fullName>
    </recommendedName>
</protein>
<dbReference type="PANTHER" id="PTHR32194:SF6">
    <property type="entry name" value="PROTEASOME SUBUNIT BETA"/>
    <property type="match status" value="1"/>
</dbReference>
<keyword evidence="3 4" id="KW-0539">Nucleus</keyword>
<sequence length="221" mass="25395">NTVTSSSIIGFRYKDGLIVASDTSLNYGSLKLDLSVEKHHILSNNTLIIVKGEYSDFQKLKRICNDEMEEDPQMGVKEWIRFIQRIMYYRRSNIQPLNLSIIVAGIDKNFKNENTQINSIEKFTSPLVIGVIDQIGNFYTDDTLAAGMAAYISIPFTRAQNLNEMTKEQAIKLMRENLQSLYYRDCMADNNVKILGVDENGIWETNEFKILGNWEFGRNLE</sequence>
<dbReference type="GO" id="GO:0005634">
    <property type="term" value="C:nucleus"/>
    <property type="evidence" value="ECO:0007669"/>
    <property type="project" value="UniProtKB-SubCell"/>
</dbReference>
<comment type="caution">
    <text evidence="5">The sequence shown here is derived from an EMBL/GenBank/DDBJ whole genome shotgun (WGS) entry which is preliminary data.</text>
</comment>
<comment type="subcellular location">
    <subcellularLocation>
        <location evidence="4">Cytoplasm</location>
    </subcellularLocation>
    <subcellularLocation>
        <location evidence="4">Nucleus</location>
    </subcellularLocation>
</comment>
<organism evidence="5 6">
    <name type="scientific">Pseudoloma neurophilia</name>
    <dbReference type="NCBI Taxonomy" id="146866"/>
    <lineage>
        <taxon>Eukaryota</taxon>
        <taxon>Fungi</taxon>
        <taxon>Fungi incertae sedis</taxon>
        <taxon>Microsporidia</taxon>
        <taxon>Pseudoloma</taxon>
    </lineage>
</organism>
<dbReference type="AlphaFoldDB" id="A0A0R0M0A0"/>
<evidence type="ECO:0000256" key="4">
    <source>
        <dbReference type="RuleBase" id="RU004203"/>
    </source>
</evidence>
<comment type="subunit">
    <text evidence="4">Component of the proteasome complex.</text>
</comment>
<dbReference type="InterPro" id="IPR023333">
    <property type="entry name" value="Proteasome_suB-type"/>
</dbReference>
<evidence type="ECO:0000256" key="2">
    <source>
        <dbReference type="ARBA" id="ARBA00022942"/>
    </source>
</evidence>